<name>A0A963YVG5_9PROT</name>
<protein>
    <submittedName>
        <fullName evidence="1">Uncharacterized protein</fullName>
    </submittedName>
</protein>
<dbReference type="AlphaFoldDB" id="A0A963YVG5"/>
<proteinExistence type="predicted"/>
<keyword evidence="2" id="KW-1185">Reference proteome</keyword>
<reference evidence="1" key="2">
    <citation type="submission" date="2021-01" db="EMBL/GenBank/DDBJ databases">
        <authorList>
            <person name="Mieszkin S."/>
            <person name="Pouder E."/>
            <person name="Alain K."/>
        </authorList>
    </citation>
    <scope>NUCLEOTIDE SEQUENCE</scope>
    <source>
        <strain evidence="1">HW T2.11</strain>
    </source>
</reference>
<comment type="caution">
    <text evidence="1">The sequence shown here is derived from an EMBL/GenBank/DDBJ whole genome shotgun (WGS) entry which is preliminary data.</text>
</comment>
<evidence type="ECO:0000313" key="2">
    <source>
        <dbReference type="Proteomes" id="UP000708298"/>
    </source>
</evidence>
<dbReference type="RefSeq" id="WP_227323485.1">
    <property type="nucleotide sequence ID" value="NZ_JAESVB010000018.1"/>
</dbReference>
<evidence type="ECO:0000313" key="1">
    <source>
        <dbReference type="EMBL" id="MCB8877843.1"/>
    </source>
</evidence>
<reference evidence="1" key="1">
    <citation type="journal article" date="2021" name="Microorganisms">
        <title>Acidisoma silvae sp. nov. and Acidisomacellulosilytica sp. nov., Two Acidophilic Bacteria Isolated from Decaying Wood, Hydrolyzing Cellulose and Producing Poly-3-hydroxybutyrate.</title>
        <authorList>
            <person name="Mieszkin S."/>
            <person name="Pouder E."/>
            <person name="Uroz S."/>
            <person name="Simon-Colin C."/>
            <person name="Alain K."/>
        </authorList>
    </citation>
    <scope>NUCLEOTIDE SEQUENCE</scope>
    <source>
        <strain evidence="1">HW T2.11</strain>
    </source>
</reference>
<gene>
    <name evidence="1" type="ORF">ASILVAE211_21805</name>
</gene>
<organism evidence="1 2">
    <name type="scientific">Acidisoma silvae</name>
    <dbReference type="NCBI Taxonomy" id="2802396"/>
    <lineage>
        <taxon>Bacteria</taxon>
        <taxon>Pseudomonadati</taxon>
        <taxon>Pseudomonadota</taxon>
        <taxon>Alphaproteobacteria</taxon>
        <taxon>Acetobacterales</taxon>
        <taxon>Acidocellaceae</taxon>
        <taxon>Acidisoma</taxon>
    </lineage>
</organism>
<dbReference type="EMBL" id="JAESVB010000018">
    <property type="protein sequence ID" value="MCB8877843.1"/>
    <property type="molecule type" value="Genomic_DNA"/>
</dbReference>
<dbReference type="Proteomes" id="UP000708298">
    <property type="component" value="Unassembled WGS sequence"/>
</dbReference>
<accession>A0A963YVG5</accession>
<sequence>MSDLLELALNAHGGLERWQAVTSLHARVSLTGPFYRLKGQPDGIKALLRINTRTPSVAITPFQGAGNVGEFRPDGVWITGNDGSVIEERVNPRDSFAGHVLATIWDPLQLLYFNAYATWNYLCTPFLFTYPGFELNELSPHQESNAIWRRLHVKFPQEIPTHCPEQIFYFDNRGLLQRIDYVTEVAGGVATHYCYDHTNFGGLLFPTLRRVVRRTAEGASPAQPTMILIQIGSVIVE</sequence>